<accession>A0AAD6TJ88</accession>
<evidence type="ECO:0000313" key="3">
    <source>
        <dbReference type="EMBL" id="KAJ7045985.1"/>
    </source>
</evidence>
<proteinExistence type="predicted"/>
<sequence>MPLFKSNNNAANNNNAPEPDNTPARKGSMFSRRRSVSPPPAANNRSANNSATSPTRRGFFGGGRASLDSGTDNNNNRNNVADNGSVRSGGSSFFGSRTGTGNGGMGNFNVHKDPTIMAAREKVTHAEQAEIAADRALVQARNMVREARDHVQFLEREAAEEAKRAKAKQAVSNDVSKSAAGLGRHGN</sequence>
<dbReference type="EMBL" id="JARJCM010000004">
    <property type="protein sequence ID" value="KAJ7045985.1"/>
    <property type="molecule type" value="Genomic_DNA"/>
</dbReference>
<feature type="region of interest" description="Disordered" evidence="2">
    <location>
        <begin position="1"/>
        <end position="108"/>
    </location>
</feature>
<keyword evidence="1" id="KW-0175">Coiled coil</keyword>
<reference evidence="3" key="1">
    <citation type="submission" date="2023-03" db="EMBL/GenBank/DDBJ databases">
        <title>Massive genome expansion in bonnet fungi (Mycena s.s.) driven by repeated elements and novel gene families across ecological guilds.</title>
        <authorList>
            <consortium name="Lawrence Berkeley National Laboratory"/>
            <person name="Harder C.B."/>
            <person name="Miyauchi S."/>
            <person name="Viragh M."/>
            <person name="Kuo A."/>
            <person name="Thoen E."/>
            <person name="Andreopoulos B."/>
            <person name="Lu D."/>
            <person name="Skrede I."/>
            <person name="Drula E."/>
            <person name="Henrissat B."/>
            <person name="Morin E."/>
            <person name="Kohler A."/>
            <person name="Barry K."/>
            <person name="LaButti K."/>
            <person name="Morin E."/>
            <person name="Salamov A."/>
            <person name="Lipzen A."/>
            <person name="Mereny Z."/>
            <person name="Hegedus B."/>
            <person name="Baldrian P."/>
            <person name="Stursova M."/>
            <person name="Weitz H."/>
            <person name="Taylor A."/>
            <person name="Grigoriev I.V."/>
            <person name="Nagy L.G."/>
            <person name="Martin F."/>
            <person name="Kauserud H."/>
        </authorList>
    </citation>
    <scope>NUCLEOTIDE SEQUENCE</scope>
    <source>
        <strain evidence="3">CBHHK200</strain>
    </source>
</reference>
<dbReference type="AlphaFoldDB" id="A0AAD6TJ88"/>
<keyword evidence="4" id="KW-1185">Reference proteome</keyword>
<organism evidence="3 4">
    <name type="scientific">Mycena alexandri</name>
    <dbReference type="NCBI Taxonomy" id="1745969"/>
    <lineage>
        <taxon>Eukaryota</taxon>
        <taxon>Fungi</taxon>
        <taxon>Dikarya</taxon>
        <taxon>Basidiomycota</taxon>
        <taxon>Agaricomycotina</taxon>
        <taxon>Agaricomycetes</taxon>
        <taxon>Agaricomycetidae</taxon>
        <taxon>Agaricales</taxon>
        <taxon>Marasmiineae</taxon>
        <taxon>Mycenaceae</taxon>
        <taxon>Mycena</taxon>
    </lineage>
</organism>
<gene>
    <name evidence="3" type="ORF">C8F04DRAFT_1173907</name>
</gene>
<feature type="coiled-coil region" evidence="1">
    <location>
        <begin position="137"/>
        <end position="164"/>
    </location>
</feature>
<protein>
    <submittedName>
        <fullName evidence="3">Uncharacterized protein</fullName>
    </submittedName>
</protein>
<dbReference type="Proteomes" id="UP001218188">
    <property type="component" value="Unassembled WGS sequence"/>
</dbReference>
<comment type="caution">
    <text evidence="3">The sequence shown here is derived from an EMBL/GenBank/DDBJ whole genome shotgun (WGS) entry which is preliminary data.</text>
</comment>
<feature type="compositionally biased region" description="Low complexity" evidence="2">
    <location>
        <begin position="73"/>
        <end position="97"/>
    </location>
</feature>
<evidence type="ECO:0000256" key="2">
    <source>
        <dbReference type="SAM" id="MobiDB-lite"/>
    </source>
</evidence>
<feature type="compositionally biased region" description="Low complexity" evidence="2">
    <location>
        <begin position="7"/>
        <end position="16"/>
    </location>
</feature>
<feature type="region of interest" description="Disordered" evidence="2">
    <location>
        <begin position="164"/>
        <end position="187"/>
    </location>
</feature>
<evidence type="ECO:0000256" key="1">
    <source>
        <dbReference type="SAM" id="Coils"/>
    </source>
</evidence>
<name>A0AAD6TJ88_9AGAR</name>
<feature type="compositionally biased region" description="Low complexity" evidence="2">
    <location>
        <begin position="42"/>
        <end position="55"/>
    </location>
</feature>
<evidence type="ECO:0000313" key="4">
    <source>
        <dbReference type="Proteomes" id="UP001218188"/>
    </source>
</evidence>